<dbReference type="SUPFAM" id="SSF49764">
    <property type="entry name" value="HSP20-like chaperones"/>
    <property type="match status" value="1"/>
</dbReference>
<feature type="domain" description="CS" evidence="3">
    <location>
        <begin position="328"/>
        <end position="435"/>
    </location>
</feature>
<dbReference type="PRINTS" id="PR00625">
    <property type="entry name" value="JDOMAIN"/>
</dbReference>
<dbReference type="InterPro" id="IPR007052">
    <property type="entry name" value="CS_dom"/>
</dbReference>
<proteinExistence type="predicted"/>
<evidence type="ECO:0000259" key="2">
    <source>
        <dbReference type="PROSITE" id="PS50076"/>
    </source>
</evidence>
<dbReference type="Proteomes" id="UP001489004">
    <property type="component" value="Unassembled WGS sequence"/>
</dbReference>
<accession>A0AAW1PLP1</accession>
<reference evidence="4 5" key="1">
    <citation type="journal article" date="2024" name="Nat. Commun.">
        <title>Phylogenomics reveals the evolutionary origins of lichenization in chlorophyte algae.</title>
        <authorList>
            <person name="Puginier C."/>
            <person name="Libourel C."/>
            <person name="Otte J."/>
            <person name="Skaloud P."/>
            <person name="Haon M."/>
            <person name="Grisel S."/>
            <person name="Petersen M."/>
            <person name="Berrin J.G."/>
            <person name="Delaux P.M."/>
            <person name="Dal Grande F."/>
            <person name="Keller J."/>
        </authorList>
    </citation>
    <scope>NUCLEOTIDE SEQUENCE [LARGE SCALE GENOMIC DNA]</scope>
    <source>
        <strain evidence="4 5">SAG 2043</strain>
    </source>
</reference>
<dbReference type="AlphaFoldDB" id="A0AAW1PLP1"/>
<dbReference type="Gene3D" id="1.10.287.110">
    <property type="entry name" value="DnaJ domain"/>
    <property type="match status" value="1"/>
</dbReference>
<feature type="compositionally biased region" description="Basic residues" evidence="1">
    <location>
        <begin position="513"/>
        <end position="524"/>
    </location>
</feature>
<dbReference type="PANTHER" id="PTHR24074">
    <property type="entry name" value="CO-CHAPERONE PROTEIN DJLA"/>
    <property type="match status" value="1"/>
</dbReference>
<dbReference type="InterPro" id="IPR036869">
    <property type="entry name" value="J_dom_sf"/>
</dbReference>
<evidence type="ECO:0008006" key="6">
    <source>
        <dbReference type="Google" id="ProtNLM"/>
    </source>
</evidence>
<dbReference type="PROSITE" id="PS00636">
    <property type="entry name" value="DNAJ_1"/>
    <property type="match status" value="1"/>
</dbReference>
<dbReference type="InterPro" id="IPR018253">
    <property type="entry name" value="DnaJ_domain_CS"/>
</dbReference>
<protein>
    <recommendedName>
        <fullName evidence="6">J domain-containing protein</fullName>
    </recommendedName>
</protein>
<keyword evidence="5" id="KW-1185">Reference proteome</keyword>
<evidence type="ECO:0000259" key="3">
    <source>
        <dbReference type="PROSITE" id="PS51203"/>
    </source>
</evidence>
<evidence type="ECO:0000313" key="4">
    <source>
        <dbReference type="EMBL" id="KAK9810351.1"/>
    </source>
</evidence>
<gene>
    <name evidence="4" type="ORF">WJX72_009272</name>
</gene>
<dbReference type="CDD" id="cd06257">
    <property type="entry name" value="DnaJ"/>
    <property type="match status" value="1"/>
</dbReference>
<organism evidence="4 5">
    <name type="scientific">[Myrmecia] bisecta</name>
    <dbReference type="NCBI Taxonomy" id="41462"/>
    <lineage>
        <taxon>Eukaryota</taxon>
        <taxon>Viridiplantae</taxon>
        <taxon>Chlorophyta</taxon>
        <taxon>core chlorophytes</taxon>
        <taxon>Trebouxiophyceae</taxon>
        <taxon>Trebouxiales</taxon>
        <taxon>Trebouxiaceae</taxon>
        <taxon>Myrmecia</taxon>
    </lineage>
</organism>
<dbReference type="InterPro" id="IPR050817">
    <property type="entry name" value="DjlA_DnaK_co-chaperone"/>
</dbReference>
<dbReference type="InterPro" id="IPR008978">
    <property type="entry name" value="HSP20-like_chaperone"/>
</dbReference>
<dbReference type="PROSITE" id="PS51203">
    <property type="entry name" value="CS"/>
    <property type="match status" value="1"/>
</dbReference>
<evidence type="ECO:0000256" key="1">
    <source>
        <dbReference type="SAM" id="MobiDB-lite"/>
    </source>
</evidence>
<feature type="region of interest" description="Disordered" evidence="1">
    <location>
        <begin position="507"/>
        <end position="528"/>
    </location>
</feature>
<comment type="caution">
    <text evidence="4">The sequence shown here is derived from an EMBL/GenBank/DDBJ whole genome shotgun (WGS) entry which is preliminary data.</text>
</comment>
<feature type="domain" description="J" evidence="2">
    <location>
        <begin position="21"/>
        <end position="82"/>
    </location>
</feature>
<dbReference type="PROSITE" id="PS50076">
    <property type="entry name" value="DNAJ_2"/>
    <property type="match status" value="1"/>
</dbReference>
<dbReference type="Gene3D" id="2.60.40.790">
    <property type="match status" value="2"/>
</dbReference>
<dbReference type="SUPFAM" id="SSF46565">
    <property type="entry name" value="Chaperone J-domain"/>
    <property type="match status" value="1"/>
</dbReference>
<dbReference type="InterPro" id="IPR001623">
    <property type="entry name" value="DnaJ_domain"/>
</dbReference>
<dbReference type="Pfam" id="PF04969">
    <property type="entry name" value="CS"/>
    <property type="match status" value="2"/>
</dbReference>
<dbReference type="SMART" id="SM00271">
    <property type="entry name" value="DnaJ"/>
    <property type="match status" value="1"/>
</dbReference>
<sequence length="598" mass="68547">MPRPRPAGDPWAEVDDLDGQDHYRALKLDPGAAPEEIKRAYRELARRHHPDKGGEARTFSKIRQAFEVLSDPRRRAVYDEWAKELQFRYVPGVAPKVDGKEDMLLDEFENLGLHCTPATQLVVTCEVCRRPSTKQCWTCGMAICDFCTLKRHWKDNFPLHWPLINSDHMRTRLAKRELEKKKIEDAHRLALEDPNFRSESELQGIRSFKDAAYRMLDRKDRLVAYDIRLAQHYMWAQTEQFVYVACSIPTGYADREVVMECNEYGLKLQAENSPPVIERAFDYSIDTSRPIETFKTQDNRLMTLAIPKGKVGQKWLRLFRGDSDGVRCLEPIYCLTESDDDVLLELEVPFWTDAEDVKVRFLADQLRVDVRSSLSVTRSYWRARDDKGRQVIDPTESMWSLDEEEDAAGEAIKTLMVSLVKPPLTEDEIMWKKGKRMDHRAKERPGSLTHKGYRFFADDEDELGLEDVLQALCFLETGETYVPAKPWQHGLGPKRVREEDGKLEVGVPPGGVRLRRGTQRRPRQSVKSTAVRLREAQPAVREGPAAHMPRCQPEKRHLTAVAATAVAADVKSIPPQPKKEGLIPSWHENALFSVHAAA</sequence>
<name>A0AAW1PLP1_9CHLO</name>
<dbReference type="EMBL" id="JALJOR010000010">
    <property type="protein sequence ID" value="KAK9810351.1"/>
    <property type="molecule type" value="Genomic_DNA"/>
</dbReference>
<evidence type="ECO:0000313" key="5">
    <source>
        <dbReference type="Proteomes" id="UP001489004"/>
    </source>
</evidence>
<dbReference type="Pfam" id="PF00226">
    <property type="entry name" value="DnaJ"/>
    <property type="match status" value="1"/>
</dbReference>